<dbReference type="AlphaFoldDB" id="A0A5B7JKV8"/>
<gene>
    <name evidence="1" type="ORF">E2C01_088806</name>
</gene>
<reference evidence="1 2" key="1">
    <citation type="submission" date="2019-05" db="EMBL/GenBank/DDBJ databases">
        <title>Another draft genome of Portunus trituberculatus and its Hox gene families provides insights of decapod evolution.</title>
        <authorList>
            <person name="Jeong J.-H."/>
            <person name="Song I."/>
            <person name="Kim S."/>
            <person name="Choi T."/>
            <person name="Kim D."/>
            <person name="Ryu S."/>
            <person name="Kim W."/>
        </authorList>
    </citation>
    <scope>NUCLEOTIDE SEQUENCE [LARGE SCALE GENOMIC DNA]</scope>
    <source>
        <tissue evidence="1">Muscle</tissue>
    </source>
</reference>
<proteinExistence type="predicted"/>
<sequence length="95" mass="9983">MGEWQESVGCECWGLSGRAECSRVHARQSYLKKQAGEEVVVVRGWAGRCVLAGVVLCGLLRVAQLLVQGVGLAHQGQGGAGDNGLWCDLCVSAVV</sequence>
<dbReference type="Proteomes" id="UP000324222">
    <property type="component" value="Unassembled WGS sequence"/>
</dbReference>
<evidence type="ECO:0000313" key="2">
    <source>
        <dbReference type="Proteomes" id="UP000324222"/>
    </source>
</evidence>
<keyword evidence="2" id="KW-1185">Reference proteome</keyword>
<organism evidence="1 2">
    <name type="scientific">Portunus trituberculatus</name>
    <name type="common">Swimming crab</name>
    <name type="synonym">Neptunus trituberculatus</name>
    <dbReference type="NCBI Taxonomy" id="210409"/>
    <lineage>
        <taxon>Eukaryota</taxon>
        <taxon>Metazoa</taxon>
        <taxon>Ecdysozoa</taxon>
        <taxon>Arthropoda</taxon>
        <taxon>Crustacea</taxon>
        <taxon>Multicrustacea</taxon>
        <taxon>Malacostraca</taxon>
        <taxon>Eumalacostraca</taxon>
        <taxon>Eucarida</taxon>
        <taxon>Decapoda</taxon>
        <taxon>Pleocyemata</taxon>
        <taxon>Brachyura</taxon>
        <taxon>Eubrachyura</taxon>
        <taxon>Portunoidea</taxon>
        <taxon>Portunidae</taxon>
        <taxon>Portuninae</taxon>
        <taxon>Portunus</taxon>
    </lineage>
</organism>
<name>A0A5B7JKV8_PORTR</name>
<dbReference type="EMBL" id="VSRR010095684">
    <property type="protein sequence ID" value="MPC93668.1"/>
    <property type="molecule type" value="Genomic_DNA"/>
</dbReference>
<evidence type="ECO:0000313" key="1">
    <source>
        <dbReference type="EMBL" id="MPC93668.1"/>
    </source>
</evidence>
<protein>
    <submittedName>
        <fullName evidence="1">Uncharacterized protein</fullName>
    </submittedName>
</protein>
<accession>A0A5B7JKV8</accession>
<comment type="caution">
    <text evidence="1">The sequence shown here is derived from an EMBL/GenBank/DDBJ whole genome shotgun (WGS) entry which is preliminary data.</text>
</comment>